<dbReference type="CDD" id="cd16416">
    <property type="entry name" value="HAD_BsYqeG-like"/>
    <property type="match status" value="1"/>
</dbReference>
<dbReference type="GO" id="GO:0008962">
    <property type="term" value="F:phosphatidylglycerophosphatase activity"/>
    <property type="evidence" value="ECO:0007669"/>
    <property type="project" value="InterPro"/>
</dbReference>
<evidence type="ECO:0000313" key="2">
    <source>
        <dbReference type="EMBL" id="OPG17526.1"/>
    </source>
</evidence>
<keyword evidence="4" id="KW-1185">Reference proteome</keyword>
<evidence type="ECO:0008006" key="5">
    <source>
        <dbReference type="Google" id="ProtNLM"/>
    </source>
</evidence>
<sequence>MLSSLKPNEYVTSIYHIDVKALANRGIRGILTDLDNTLVAWNSPQATPKLVAWLSHVKDLGFRVMILSNNETARVRAFAQPLGIPCIAPARKPRTVNFHKALAQLNVSAGETAMIGDQLFTDVLGGNRAGLYTILVQPIHPKEWFGTKVNRIAERFVLARLPEPARQQEYTWDDSGREDVLRDE</sequence>
<proteinExistence type="predicted"/>
<dbReference type="OrthoDB" id="9787572at2"/>
<dbReference type="InterPro" id="IPR023214">
    <property type="entry name" value="HAD_sf"/>
</dbReference>
<protein>
    <recommendedName>
        <fullName evidence="5">HAD family hydrolase</fullName>
    </recommendedName>
</protein>
<dbReference type="PANTHER" id="PTHR19288:SF25">
    <property type="entry name" value="PHOSPHATIDYLGLYCEROPHOSPHATASE GEP4, MITOCHONDRIAL"/>
    <property type="match status" value="1"/>
</dbReference>
<dbReference type="Pfam" id="PF00702">
    <property type="entry name" value="Hydrolase"/>
    <property type="match status" value="1"/>
</dbReference>
<dbReference type="Gene3D" id="3.40.50.1000">
    <property type="entry name" value="HAD superfamily/HAD-like"/>
    <property type="match status" value="1"/>
</dbReference>
<dbReference type="EMBL" id="LSUQ01000081">
    <property type="protein sequence ID" value="OAG89937.1"/>
    <property type="molecule type" value="Genomic_DNA"/>
</dbReference>
<gene>
    <name evidence="1" type="ORF">AYW79_14370</name>
    <name evidence="2" type="ORF">B2M26_01530</name>
</gene>
<comment type="caution">
    <text evidence="1">The sequence shown here is derived from an EMBL/GenBank/DDBJ whole genome shotgun (WGS) entry which is preliminary data.</text>
</comment>
<dbReference type="NCBIfam" id="TIGR01668">
    <property type="entry name" value="YqeG_hyp_ppase"/>
    <property type="match status" value="1"/>
</dbReference>
<dbReference type="STRING" id="1765683.B2M26_01530"/>
<dbReference type="Proteomes" id="UP000077421">
    <property type="component" value="Unassembled WGS sequence"/>
</dbReference>
<dbReference type="PANTHER" id="PTHR19288">
    <property type="entry name" value="4-NITROPHENYLPHOSPHATASE-RELATED"/>
    <property type="match status" value="1"/>
</dbReference>
<dbReference type="InterPro" id="IPR036412">
    <property type="entry name" value="HAD-like_sf"/>
</dbReference>
<evidence type="ECO:0000313" key="3">
    <source>
        <dbReference type="Proteomes" id="UP000077421"/>
    </source>
</evidence>
<dbReference type="EMBL" id="MWPS01000003">
    <property type="protein sequence ID" value="OPG17526.1"/>
    <property type="molecule type" value="Genomic_DNA"/>
</dbReference>
<dbReference type="Proteomes" id="UP000190229">
    <property type="component" value="Unassembled WGS sequence"/>
</dbReference>
<dbReference type="SUPFAM" id="SSF56784">
    <property type="entry name" value="HAD-like"/>
    <property type="match status" value="1"/>
</dbReference>
<name>A0A162RYH8_9BACL</name>
<organism evidence="1 3">
    <name type="scientific">Ferroacidibacillus organovorans</name>
    <dbReference type="NCBI Taxonomy" id="1765683"/>
    <lineage>
        <taxon>Bacteria</taxon>
        <taxon>Bacillati</taxon>
        <taxon>Bacillota</taxon>
        <taxon>Bacilli</taxon>
        <taxon>Bacillales</taxon>
        <taxon>Alicyclobacillaceae</taxon>
        <taxon>Ferroacidibacillus</taxon>
    </lineage>
</organism>
<accession>A0A162RYH8</accession>
<evidence type="ECO:0000313" key="4">
    <source>
        <dbReference type="Proteomes" id="UP000190229"/>
    </source>
</evidence>
<dbReference type="AlphaFoldDB" id="A0A162RYH8"/>
<dbReference type="NCBIfam" id="TIGR01662">
    <property type="entry name" value="HAD-SF-IIIA"/>
    <property type="match status" value="1"/>
</dbReference>
<dbReference type="InterPro" id="IPR010021">
    <property type="entry name" value="PGPP1/Gep4"/>
</dbReference>
<dbReference type="InterPro" id="IPR006549">
    <property type="entry name" value="HAD-SF_hydro_IIIA"/>
</dbReference>
<reference evidence="2 4" key="2">
    <citation type="submission" date="2017-02" db="EMBL/GenBank/DDBJ databases">
        <title>Draft genome of Acidibacillus ferrooxidans Huett2.</title>
        <authorList>
            <person name="Schopf S."/>
        </authorList>
    </citation>
    <scope>NUCLEOTIDE SEQUENCE [LARGE SCALE GENOMIC DNA]</scope>
    <source>
        <strain evidence="2 4">Huett2</strain>
    </source>
</reference>
<reference evidence="1 3" key="1">
    <citation type="submission" date="2016-02" db="EMBL/GenBank/DDBJ databases">
        <title>Draft genome sequence of Acidibacillus ferrooxidans SLC66.</title>
        <authorList>
            <person name="Oliveira G."/>
            <person name="Nancucheo I."/>
            <person name="Dall'Agnol H."/>
            <person name="Johnson B."/>
            <person name="Oliveira R."/>
            <person name="Nunes G.L."/>
            <person name="Tzotzos G."/>
            <person name="Orellana S.C."/>
            <person name="Salim A.C."/>
            <person name="Araujo F.M."/>
        </authorList>
    </citation>
    <scope>NUCLEOTIDE SEQUENCE [LARGE SCALE GENOMIC DNA]</scope>
    <source>
        <strain evidence="1 3">SLC66</strain>
    </source>
</reference>
<dbReference type="GO" id="GO:0005737">
    <property type="term" value="C:cytoplasm"/>
    <property type="evidence" value="ECO:0007669"/>
    <property type="project" value="TreeGrafter"/>
</dbReference>
<evidence type="ECO:0000313" key="1">
    <source>
        <dbReference type="EMBL" id="OAG89937.1"/>
    </source>
</evidence>